<reference evidence="1" key="2">
    <citation type="journal article" date="2015" name="Fish Shellfish Immunol.">
        <title>Early steps in the European eel (Anguilla anguilla)-Vibrio vulnificus interaction in the gills: Role of the RtxA13 toxin.</title>
        <authorList>
            <person name="Callol A."/>
            <person name="Pajuelo D."/>
            <person name="Ebbesson L."/>
            <person name="Teles M."/>
            <person name="MacKenzie S."/>
            <person name="Amaro C."/>
        </authorList>
    </citation>
    <scope>NUCLEOTIDE SEQUENCE</scope>
</reference>
<name>A0A0E9PM24_ANGAN</name>
<sequence>MYIPAMEVRELVKKNKKKTPNCFLRRSVRVFSFLVFAGKSCIVSFDHVV</sequence>
<dbReference type="AlphaFoldDB" id="A0A0E9PM24"/>
<dbReference type="EMBL" id="GBXM01103432">
    <property type="protein sequence ID" value="JAH05145.1"/>
    <property type="molecule type" value="Transcribed_RNA"/>
</dbReference>
<accession>A0A0E9PM24</accession>
<protein>
    <submittedName>
        <fullName evidence="1">Uncharacterized protein</fullName>
    </submittedName>
</protein>
<evidence type="ECO:0000313" key="1">
    <source>
        <dbReference type="EMBL" id="JAH05145.1"/>
    </source>
</evidence>
<reference evidence="1" key="1">
    <citation type="submission" date="2014-11" db="EMBL/GenBank/DDBJ databases">
        <authorList>
            <person name="Amaro Gonzalez C."/>
        </authorList>
    </citation>
    <scope>NUCLEOTIDE SEQUENCE</scope>
</reference>
<organism evidence="1">
    <name type="scientific">Anguilla anguilla</name>
    <name type="common">European freshwater eel</name>
    <name type="synonym">Muraena anguilla</name>
    <dbReference type="NCBI Taxonomy" id="7936"/>
    <lineage>
        <taxon>Eukaryota</taxon>
        <taxon>Metazoa</taxon>
        <taxon>Chordata</taxon>
        <taxon>Craniata</taxon>
        <taxon>Vertebrata</taxon>
        <taxon>Euteleostomi</taxon>
        <taxon>Actinopterygii</taxon>
        <taxon>Neopterygii</taxon>
        <taxon>Teleostei</taxon>
        <taxon>Anguilliformes</taxon>
        <taxon>Anguillidae</taxon>
        <taxon>Anguilla</taxon>
    </lineage>
</organism>
<proteinExistence type="predicted"/>